<sequence length="66" mass="7563">MEVLLTIFVFTAQVFIYFIPSILATKKNKPNKIIVYIINLFLGWTLLGWIAALYLALKSNPGKINY</sequence>
<keyword evidence="3" id="KW-1185">Reference proteome</keyword>
<gene>
    <name evidence="2" type="ORF">GH885_02965</name>
</gene>
<accession>A0A6N7QT64</accession>
<reference evidence="2 3" key="1">
    <citation type="submission" date="2019-10" db="EMBL/GenBank/DDBJ databases">
        <title>Gracilibacillus salitolerans sp. nov., a moderate halophile isolated from a saline soil in northwest China.</title>
        <authorList>
            <person name="Gan L."/>
        </authorList>
    </citation>
    <scope>NUCLEOTIDE SEQUENCE [LARGE SCALE GENOMIC DNA]</scope>
    <source>
        <strain evidence="2 3">TP2-8</strain>
    </source>
</reference>
<evidence type="ECO:0000313" key="2">
    <source>
        <dbReference type="EMBL" id="MRI65307.1"/>
    </source>
</evidence>
<feature type="transmembrane region" description="Helical" evidence="1">
    <location>
        <begin position="6"/>
        <end position="24"/>
    </location>
</feature>
<keyword evidence="1" id="KW-0812">Transmembrane</keyword>
<keyword evidence="1" id="KW-1133">Transmembrane helix</keyword>
<dbReference type="Pfam" id="PF14373">
    <property type="entry name" value="Imm_superinfect"/>
    <property type="match status" value="1"/>
</dbReference>
<protein>
    <submittedName>
        <fullName evidence="2">Superinfection immunity protein</fullName>
    </submittedName>
</protein>
<dbReference type="InterPro" id="IPR016410">
    <property type="entry name" value="Phage_imm"/>
</dbReference>
<organism evidence="2 3">
    <name type="scientific">Gracilibacillus thailandensis</name>
    <dbReference type="NCBI Taxonomy" id="563735"/>
    <lineage>
        <taxon>Bacteria</taxon>
        <taxon>Bacillati</taxon>
        <taxon>Bacillota</taxon>
        <taxon>Bacilli</taxon>
        <taxon>Bacillales</taxon>
        <taxon>Bacillaceae</taxon>
        <taxon>Gracilibacillus</taxon>
    </lineage>
</organism>
<feature type="transmembrane region" description="Helical" evidence="1">
    <location>
        <begin position="36"/>
        <end position="57"/>
    </location>
</feature>
<proteinExistence type="predicted"/>
<dbReference type="EMBL" id="WJEE01000003">
    <property type="protein sequence ID" value="MRI65307.1"/>
    <property type="molecule type" value="Genomic_DNA"/>
</dbReference>
<evidence type="ECO:0000256" key="1">
    <source>
        <dbReference type="SAM" id="Phobius"/>
    </source>
</evidence>
<comment type="caution">
    <text evidence="2">The sequence shown here is derived from an EMBL/GenBank/DDBJ whole genome shotgun (WGS) entry which is preliminary data.</text>
</comment>
<evidence type="ECO:0000313" key="3">
    <source>
        <dbReference type="Proteomes" id="UP000435187"/>
    </source>
</evidence>
<dbReference type="Proteomes" id="UP000435187">
    <property type="component" value="Unassembled WGS sequence"/>
</dbReference>
<name>A0A6N7QT64_9BACI</name>
<dbReference type="AlphaFoldDB" id="A0A6N7QT64"/>
<keyword evidence="1" id="KW-0472">Membrane</keyword>